<keyword evidence="3" id="KW-0670">Pyruvate</keyword>
<accession>A0A7X3LVM4</accession>
<sequence>MTLLTPVSESIGELEDRRSRFIAHLVSMDKFEARLAELREEHRKANHFVTAFRRFDEFGRIAEGAKDDGEPAGTSGMPCLKVLTGASLIDAGVIVVRYFGGTKLGGGGLARAYSGAASRAIEAADLRPFVRQATKTVNAAFDEMGELEKRLAAAGVVIEGREFSESGVLLTISGAKDVVEKLGL</sequence>
<proteinExistence type="inferred from homology"/>
<gene>
    <name evidence="3" type="ORF">GR183_13715</name>
</gene>
<name>A0A7X3LVM4_9HYPH</name>
<dbReference type="PANTHER" id="PTHR16301:SF20">
    <property type="entry name" value="IMPACT FAMILY MEMBER YIGZ"/>
    <property type="match status" value="1"/>
</dbReference>
<dbReference type="InterPro" id="IPR036956">
    <property type="entry name" value="Impact_N_sf"/>
</dbReference>
<dbReference type="GO" id="GO:0016301">
    <property type="term" value="F:kinase activity"/>
    <property type="evidence" value="ECO:0007669"/>
    <property type="project" value="UniProtKB-KW"/>
</dbReference>
<comment type="similarity">
    <text evidence="1">Belongs to the IMPACT family.</text>
</comment>
<protein>
    <submittedName>
        <fullName evidence="3">Phosphoenolpyruvate carboxykinase</fullName>
    </submittedName>
</protein>
<dbReference type="AlphaFoldDB" id="A0A7X3LVM4"/>
<dbReference type="InterPro" id="IPR001498">
    <property type="entry name" value="Impact_N"/>
</dbReference>
<evidence type="ECO:0000313" key="4">
    <source>
        <dbReference type="Proteomes" id="UP000433101"/>
    </source>
</evidence>
<dbReference type="InterPro" id="IPR020568">
    <property type="entry name" value="Ribosomal_Su5_D2-typ_SF"/>
</dbReference>
<dbReference type="Proteomes" id="UP000433101">
    <property type="component" value="Unassembled WGS sequence"/>
</dbReference>
<organism evidence="3 4">
    <name type="scientific">Stappia sediminis</name>
    <dbReference type="NCBI Taxonomy" id="2692190"/>
    <lineage>
        <taxon>Bacteria</taxon>
        <taxon>Pseudomonadati</taxon>
        <taxon>Pseudomonadota</taxon>
        <taxon>Alphaproteobacteria</taxon>
        <taxon>Hyphomicrobiales</taxon>
        <taxon>Stappiaceae</taxon>
        <taxon>Stappia</taxon>
    </lineage>
</organism>
<dbReference type="InterPro" id="IPR023582">
    <property type="entry name" value="Impact"/>
</dbReference>
<dbReference type="Gene3D" id="3.30.230.30">
    <property type="entry name" value="Impact, N-terminal domain"/>
    <property type="match status" value="1"/>
</dbReference>
<dbReference type="RefSeq" id="WP_160776202.1">
    <property type="nucleotide sequence ID" value="NZ_WUMV01000006.1"/>
</dbReference>
<comment type="caution">
    <text evidence="3">The sequence shown here is derived from an EMBL/GenBank/DDBJ whole genome shotgun (WGS) entry which is preliminary data.</text>
</comment>
<dbReference type="SUPFAM" id="SSF54211">
    <property type="entry name" value="Ribosomal protein S5 domain 2-like"/>
    <property type="match status" value="1"/>
</dbReference>
<dbReference type="GO" id="GO:0006446">
    <property type="term" value="P:regulation of translational initiation"/>
    <property type="evidence" value="ECO:0007669"/>
    <property type="project" value="TreeGrafter"/>
</dbReference>
<evidence type="ECO:0000259" key="2">
    <source>
        <dbReference type="Pfam" id="PF01205"/>
    </source>
</evidence>
<evidence type="ECO:0000313" key="3">
    <source>
        <dbReference type="EMBL" id="MXN65966.1"/>
    </source>
</evidence>
<dbReference type="Pfam" id="PF01205">
    <property type="entry name" value="Impact_N"/>
    <property type="match status" value="1"/>
</dbReference>
<keyword evidence="3" id="KW-0808">Transferase</keyword>
<dbReference type="PANTHER" id="PTHR16301">
    <property type="entry name" value="IMPACT-RELATED"/>
    <property type="match status" value="1"/>
</dbReference>
<dbReference type="GO" id="GO:0005737">
    <property type="term" value="C:cytoplasm"/>
    <property type="evidence" value="ECO:0007669"/>
    <property type="project" value="TreeGrafter"/>
</dbReference>
<feature type="domain" description="Impact N-terminal" evidence="2">
    <location>
        <begin position="17"/>
        <end position="121"/>
    </location>
</feature>
<reference evidence="3 4" key="1">
    <citation type="submission" date="2019-12" db="EMBL/GenBank/DDBJ databases">
        <authorList>
            <person name="Li M."/>
        </authorList>
    </citation>
    <scope>NUCLEOTIDE SEQUENCE [LARGE SCALE GENOMIC DNA]</scope>
    <source>
        <strain evidence="3 4">GBMRC 2046</strain>
    </source>
</reference>
<evidence type="ECO:0000256" key="1">
    <source>
        <dbReference type="ARBA" id="ARBA00007665"/>
    </source>
</evidence>
<dbReference type="EMBL" id="WUMV01000006">
    <property type="protein sequence ID" value="MXN65966.1"/>
    <property type="molecule type" value="Genomic_DNA"/>
</dbReference>
<keyword evidence="4" id="KW-1185">Reference proteome</keyword>
<keyword evidence="3" id="KW-0418">Kinase</keyword>